<dbReference type="PROSITE" id="PS00216">
    <property type="entry name" value="SUGAR_TRANSPORT_1"/>
    <property type="match status" value="1"/>
</dbReference>
<dbReference type="PROSITE" id="PS50850">
    <property type="entry name" value="MFS"/>
    <property type="match status" value="1"/>
</dbReference>
<evidence type="ECO:0000256" key="2">
    <source>
        <dbReference type="ARBA" id="ARBA00022692"/>
    </source>
</evidence>
<feature type="transmembrane region" description="Helical" evidence="5">
    <location>
        <begin position="24"/>
        <end position="44"/>
    </location>
</feature>
<dbReference type="EMBL" id="AOKG01001735">
    <property type="protein sequence ID" value="EPN45493.1"/>
    <property type="molecule type" value="Genomic_DNA"/>
</dbReference>
<keyword evidence="2 5" id="KW-0812">Transmembrane</keyword>
<dbReference type="Proteomes" id="UP000015729">
    <property type="component" value="Unassembled WGS sequence"/>
</dbReference>
<dbReference type="AlphaFoldDB" id="S6TPB8"/>
<proteinExistence type="predicted"/>
<dbReference type="Gene3D" id="1.20.1250.20">
    <property type="entry name" value="MFS general substrate transporter like domains"/>
    <property type="match status" value="1"/>
</dbReference>
<sequence>MSIYNKLDLTGWKPEQLTPEQVRFATWIAFFAWVFAVCDFILFGTLLPEIGRHFSWSEVEQAEIATWVAVGTAVVALAIGPLVDRLGRRVGIIFTVSGSAICSALTAIGGSWGKSPLILIRSLGGLGYAEETVNATYLSEIYAASDDPRLAKRRGFIYSLVQGGWPVGALIAAGLTAVLLPIIG</sequence>
<feature type="domain" description="Major facilitator superfamily (MFS) profile" evidence="6">
    <location>
        <begin position="25"/>
        <end position="184"/>
    </location>
</feature>
<evidence type="ECO:0000256" key="4">
    <source>
        <dbReference type="ARBA" id="ARBA00023136"/>
    </source>
</evidence>
<dbReference type="InterPro" id="IPR020846">
    <property type="entry name" value="MFS_dom"/>
</dbReference>
<feature type="transmembrane region" description="Helical" evidence="5">
    <location>
        <begin position="163"/>
        <end position="183"/>
    </location>
</feature>
<dbReference type="PANTHER" id="PTHR23508">
    <property type="entry name" value="CARBOXYLIC ACID TRANSPORTER PROTEIN HOMOLOG"/>
    <property type="match status" value="1"/>
</dbReference>
<name>S6TPB8_PSESF</name>
<dbReference type="GO" id="GO:0046943">
    <property type="term" value="F:carboxylic acid transmembrane transporter activity"/>
    <property type="evidence" value="ECO:0007669"/>
    <property type="project" value="TreeGrafter"/>
</dbReference>
<dbReference type="PATRIC" id="fig|1194404.4.peg.5248"/>
<evidence type="ECO:0000313" key="7">
    <source>
        <dbReference type="EMBL" id="EPN45493.1"/>
    </source>
</evidence>
<dbReference type="GO" id="GO:0005886">
    <property type="term" value="C:plasma membrane"/>
    <property type="evidence" value="ECO:0007669"/>
    <property type="project" value="TreeGrafter"/>
</dbReference>
<dbReference type="SUPFAM" id="SSF103473">
    <property type="entry name" value="MFS general substrate transporter"/>
    <property type="match status" value="1"/>
</dbReference>
<gene>
    <name evidence="7" type="ORF">A244_25476</name>
</gene>
<evidence type="ECO:0000256" key="5">
    <source>
        <dbReference type="SAM" id="Phobius"/>
    </source>
</evidence>
<evidence type="ECO:0000256" key="1">
    <source>
        <dbReference type="ARBA" id="ARBA00004141"/>
    </source>
</evidence>
<dbReference type="Pfam" id="PF07690">
    <property type="entry name" value="MFS_1"/>
    <property type="match status" value="1"/>
</dbReference>
<keyword evidence="3 5" id="KW-1133">Transmembrane helix</keyword>
<reference evidence="7 8" key="1">
    <citation type="journal article" date="2013" name="PLoS Pathog.">
        <title>Genomic analysis of the Kiwifruit pathogen Pseudomonas syringae pv. actinidiae provides insight into the origins of an emergent plant disease.</title>
        <authorList>
            <person name="McCann H.C."/>
            <person name="Rikkerink E.H."/>
            <person name="Bertels F."/>
            <person name="Fiers M."/>
            <person name="Lu A."/>
            <person name="Rees-George J."/>
            <person name="Andersen M.T."/>
            <person name="Gleave A.P."/>
            <person name="Haubold B."/>
            <person name="Wohlers M.W."/>
            <person name="Guttman D.S."/>
            <person name="Wang P.W."/>
            <person name="Straub C."/>
            <person name="Vanneste J.L."/>
            <person name="Rainey P.B."/>
            <person name="Templeton M.D."/>
        </authorList>
    </citation>
    <scope>NUCLEOTIDE SEQUENCE [LARGE SCALE GENOMIC DNA]</scope>
    <source>
        <strain evidence="7 8">ICMP 18807</strain>
    </source>
</reference>
<feature type="non-terminal residue" evidence="7">
    <location>
        <position position="184"/>
    </location>
</feature>
<feature type="transmembrane region" description="Helical" evidence="5">
    <location>
        <begin position="64"/>
        <end position="83"/>
    </location>
</feature>
<dbReference type="InterPro" id="IPR011701">
    <property type="entry name" value="MFS"/>
</dbReference>
<comment type="subcellular location">
    <subcellularLocation>
        <location evidence="1">Membrane</location>
        <topology evidence="1">Multi-pass membrane protein</topology>
    </subcellularLocation>
</comment>
<accession>S6TPB8</accession>
<keyword evidence="4 5" id="KW-0472">Membrane</keyword>
<organism evidence="7 8">
    <name type="scientific">Pseudomonas syringae pv. actinidiae ICMP 18807</name>
    <dbReference type="NCBI Taxonomy" id="1194404"/>
    <lineage>
        <taxon>Bacteria</taxon>
        <taxon>Pseudomonadati</taxon>
        <taxon>Pseudomonadota</taxon>
        <taxon>Gammaproteobacteria</taxon>
        <taxon>Pseudomonadales</taxon>
        <taxon>Pseudomonadaceae</taxon>
        <taxon>Pseudomonas</taxon>
        <taxon>Pseudomonas syringae</taxon>
    </lineage>
</organism>
<evidence type="ECO:0000256" key="3">
    <source>
        <dbReference type="ARBA" id="ARBA00022989"/>
    </source>
</evidence>
<feature type="transmembrane region" description="Helical" evidence="5">
    <location>
        <begin position="90"/>
        <end position="112"/>
    </location>
</feature>
<dbReference type="InterPro" id="IPR005829">
    <property type="entry name" value="Sugar_transporter_CS"/>
</dbReference>
<evidence type="ECO:0000313" key="8">
    <source>
        <dbReference type="Proteomes" id="UP000015729"/>
    </source>
</evidence>
<dbReference type="PANTHER" id="PTHR23508:SF10">
    <property type="entry name" value="CARBOXYLIC ACID TRANSPORTER PROTEIN HOMOLOG"/>
    <property type="match status" value="1"/>
</dbReference>
<protein>
    <submittedName>
        <fullName evidence="7">Major facilitator family transporter</fullName>
    </submittedName>
</protein>
<evidence type="ECO:0000259" key="6">
    <source>
        <dbReference type="PROSITE" id="PS50850"/>
    </source>
</evidence>
<dbReference type="InterPro" id="IPR036259">
    <property type="entry name" value="MFS_trans_sf"/>
</dbReference>
<comment type="caution">
    <text evidence="7">The sequence shown here is derived from an EMBL/GenBank/DDBJ whole genome shotgun (WGS) entry which is preliminary data.</text>
</comment>